<protein>
    <recommendedName>
        <fullName evidence="1">Thioredoxin domain-containing protein</fullName>
    </recommendedName>
</protein>
<dbReference type="PROSITE" id="PS51352">
    <property type="entry name" value="THIOREDOXIN_2"/>
    <property type="match status" value="1"/>
</dbReference>
<dbReference type="InterPro" id="IPR036249">
    <property type="entry name" value="Thioredoxin-like_sf"/>
</dbReference>
<keyword evidence="3" id="KW-1185">Reference proteome</keyword>
<dbReference type="EMBL" id="JABDTM020027092">
    <property type="protein sequence ID" value="KAH0811033.1"/>
    <property type="molecule type" value="Genomic_DNA"/>
</dbReference>
<name>A0A8J6HAM3_TENMO</name>
<gene>
    <name evidence="2" type="ORF">GEV33_011758</name>
</gene>
<evidence type="ECO:0000259" key="1">
    <source>
        <dbReference type="PROSITE" id="PS51352"/>
    </source>
</evidence>
<dbReference type="GO" id="GO:0030178">
    <property type="term" value="P:negative regulation of Wnt signaling pathway"/>
    <property type="evidence" value="ECO:0007669"/>
    <property type="project" value="TreeGrafter"/>
</dbReference>
<evidence type="ECO:0000313" key="3">
    <source>
        <dbReference type="Proteomes" id="UP000719412"/>
    </source>
</evidence>
<dbReference type="PANTHER" id="PTHR46472">
    <property type="entry name" value="NUCLEOREDOXIN"/>
    <property type="match status" value="1"/>
</dbReference>
<reference evidence="2" key="1">
    <citation type="journal article" date="2020" name="J Insects Food Feed">
        <title>The yellow mealworm (Tenebrio molitor) genome: a resource for the emerging insects as food and feed industry.</title>
        <authorList>
            <person name="Eriksson T."/>
            <person name="Andere A."/>
            <person name="Kelstrup H."/>
            <person name="Emery V."/>
            <person name="Picard C."/>
        </authorList>
    </citation>
    <scope>NUCLEOTIDE SEQUENCE</scope>
    <source>
        <strain evidence="2">Stoneville</strain>
        <tissue evidence="2">Whole head</tissue>
    </source>
</reference>
<organism evidence="2 3">
    <name type="scientific">Tenebrio molitor</name>
    <name type="common">Yellow mealworm beetle</name>
    <dbReference type="NCBI Taxonomy" id="7067"/>
    <lineage>
        <taxon>Eukaryota</taxon>
        <taxon>Metazoa</taxon>
        <taxon>Ecdysozoa</taxon>
        <taxon>Arthropoda</taxon>
        <taxon>Hexapoda</taxon>
        <taxon>Insecta</taxon>
        <taxon>Pterygota</taxon>
        <taxon>Neoptera</taxon>
        <taxon>Endopterygota</taxon>
        <taxon>Coleoptera</taxon>
        <taxon>Polyphaga</taxon>
        <taxon>Cucujiformia</taxon>
        <taxon>Tenebrionidae</taxon>
        <taxon>Tenebrio</taxon>
    </lineage>
</organism>
<dbReference type="GO" id="GO:0005634">
    <property type="term" value="C:nucleus"/>
    <property type="evidence" value="ECO:0007669"/>
    <property type="project" value="TreeGrafter"/>
</dbReference>
<evidence type="ECO:0000313" key="2">
    <source>
        <dbReference type="EMBL" id="KAH0811033.1"/>
    </source>
</evidence>
<dbReference type="InterPro" id="IPR012336">
    <property type="entry name" value="Thioredoxin-like_fold"/>
</dbReference>
<dbReference type="GO" id="GO:0004791">
    <property type="term" value="F:thioredoxin-disulfide reductase (NADPH) activity"/>
    <property type="evidence" value="ECO:0007669"/>
    <property type="project" value="TreeGrafter"/>
</dbReference>
<dbReference type="AlphaFoldDB" id="A0A8J6HAM3"/>
<feature type="domain" description="Thioredoxin" evidence="1">
    <location>
        <begin position="244"/>
        <end position="382"/>
    </location>
</feature>
<dbReference type="GO" id="GO:0031397">
    <property type="term" value="P:negative regulation of protein ubiquitination"/>
    <property type="evidence" value="ECO:0007669"/>
    <property type="project" value="TreeGrafter"/>
</dbReference>
<dbReference type="SUPFAM" id="SSF52833">
    <property type="entry name" value="Thioredoxin-like"/>
    <property type="match status" value="2"/>
</dbReference>
<dbReference type="Proteomes" id="UP000719412">
    <property type="component" value="Unassembled WGS sequence"/>
</dbReference>
<accession>A0A8J6HAM3</accession>
<comment type="caution">
    <text evidence="2">The sequence shown here is derived from an EMBL/GenBank/DDBJ whole genome shotgun (WGS) entry which is preliminary data.</text>
</comment>
<proteinExistence type="predicted"/>
<dbReference type="Gene3D" id="3.40.30.10">
    <property type="entry name" value="Glutaredoxin"/>
    <property type="match status" value="2"/>
</dbReference>
<reference evidence="2" key="2">
    <citation type="submission" date="2021-08" db="EMBL/GenBank/DDBJ databases">
        <authorList>
            <person name="Eriksson T."/>
        </authorList>
    </citation>
    <scope>NUCLEOTIDE SEQUENCE</scope>
    <source>
        <strain evidence="2">Stoneville</strain>
        <tissue evidence="2">Whole head</tissue>
    </source>
</reference>
<dbReference type="InterPro" id="IPR013766">
    <property type="entry name" value="Thioredoxin_domain"/>
</dbReference>
<sequence length="382" mass="43287">MSQHRHQQQLPRLPLLLPSSRIVCVSRVPDKDAKSIPRPRTTPPRSRLFVSACGHARPDGDVALAACFQSMRHRRDARYAMDHKTKWHERLFGKQLLKCDANSALTNDFQTIAAADALQDVQITGVYFSFANICQQSDDFIKKLKVLYERLNQDNCEVKKLEVVQVVLWANNDVFSDFENSHRDSLLGLPWFAVPFSEIDLKTKLSRRYRIKSGVPTLVLLDRDGGTISVSAQDRLLEDPLGASFPWRPRPVDQVNYPSGSIPPKLNVCHRQVLKDVVLQKGGTYTKEHQNTKEDIRYGDLPEGVRGFYFSANWCPPCRAFTPQLAEVYRVIRKREPGFEIVFVSSDSIRCSFKCMLKVGVEGSIVNAPLVTLQSKNTTVDS</sequence>
<dbReference type="Pfam" id="PF13905">
    <property type="entry name" value="Thioredoxin_8"/>
    <property type="match status" value="2"/>
</dbReference>
<dbReference type="PANTHER" id="PTHR46472:SF1">
    <property type="entry name" value="NUCLEOREDOXIN"/>
    <property type="match status" value="1"/>
</dbReference>